<accession>A0ACC3CD74</accession>
<evidence type="ECO:0000313" key="2">
    <source>
        <dbReference type="Proteomes" id="UP000798662"/>
    </source>
</evidence>
<keyword evidence="2" id="KW-1185">Reference proteome</keyword>
<evidence type="ECO:0000313" key="1">
    <source>
        <dbReference type="EMBL" id="KAK1868216.1"/>
    </source>
</evidence>
<comment type="caution">
    <text evidence="1">The sequence shown here is derived from an EMBL/GenBank/DDBJ whole genome shotgun (WGS) entry which is preliminary data.</text>
</comment>
<dbReference type="Proteomes" id="UP000798662">
    <property type="component" value="Chromosome 3"/>
</dbReference>
<organism evidence="1 2">
    <name type="scientific">Pyropia yezoensis</name>
    <name type="common">Susabi-nori</name>
    <name type="synonym">Porphyra yezoensis</name>
    <dbReference type="NCBI Taxonomy" id="2788"/>
    <lineage>
        <taxon>Eukaryota</taxon>
        <taxon>Rhodophyta</taxon>
        <taxon>Bangiophyceae</taxon>
        <taxon>Bangiales</taxon>
        <taxon>Bangiaceae</taxon>
        <taxon>Pyropia</taxon>
    </lineage>
</organism>
<gene>
    <name evidence="1" type="ORF">I4F81_010710</name>
</gene>
<proteinExistence type="predicted"/>
<protein>
    <submittedName>
        <fullName evidence="1">Uncharacterized protein</fullName>
    </submittedName>
</protein>
<reference evidence="1" key="1">
    <citation type="submission" date="2019-11" db="EMBL/GenBank/DDBJ databases">
        <title>Nori genome reveals adaptations in red seaweeds to the harsh intertidal environment.</title>
        <authorList>
            <person name="Wang D."/>
            <person name="Mao Y."/>
        </authorList>
    </citation>
    <scope>NUCLEOTIDE SEQUENCE</scope>
    <source>
        <tissue evidence="1">Gametophyte</tissue>
    </source>
</reference>
<dbReference type="EMBL" id="CM020620">
    <property type="protein sequence ID" value="KAK1868216.1"/>
    <property type="molecule type" value="Genomic_DNA"/>
</dbReference>
<sequence length="580" mass="58002">MASPLVTPLPPPMSAPVNGVHAGRGGAADPLAGVPAADLARAVGACAANLPPLNCPSSPPPTMVRTGRSGGGVGGVCRRGRPSPPAPVPGAAAVPAATDAHVADAYTFMAALPSPPAPWSRAAPPRALPPQPPGGRGRPTLVLDLDETLVHSALQPPRGFLPDGSPVPSTCVYVPVAGGVAAGAGAGRGCSVGGRTAAASSTTMRVYVRVRPGVTAFLTEMARLYEVVLFTAAQRAYADKVVDRLDPSGLLTARLCRESCVPVGDGLVKDLGVLGRDRARMVIVDNLPSAFGWDVPNGVPINTWVGDPDDTALADLIPLLTTLATLDDVRPLLTATFGVQERVDVARAVASGVCGSPMTPDALSGPTHGGFAPPQLPAARWIVRPQPILGRRRVVGGSLGRGAMGGNVGGSGGDGGSGGRGIIPTAPEGSVHGGASRSLVVPPLALKGTDLDADSLSSSDSDDDGAEADVEDCGGKGTPPSAHRSEADADAAAMDGVMNMDGLPASPGDLGRLPRRRDGGGSGGGRRSSAVGGVPRPMSAPAPFVSPLLSGSGGVQKRVASPLFAAACGAAPSWRQRPSW</sequence>
<name>A0ACC3CD74_PYRYE</name>